<evidence type="ECO:0000313" key="1">
    <source>
        <dbReference type="EMBL" id="KAA6457711.1"/>
    </source>
</evidence>
<comment type="caution">
    <text evidence="1">The sequence shown here is derived from an EMBL/GenBank/DDBJ whole genome shotgun (WGS) entry which is preliminary data.</text>
</comment>
<proteinExistence type="predicted"/>
<feature type="non-terminal residue" evidence="1">
    <location>
        <position position="1"/>
    </location>
</feature>
<protein>
    <submittedName>
        <fullName evidence="1">IS110 family transposase</fullName>
    </submittedName>
</protein>
<dbReference type="PANTHER" id="PTHR33055">
    <property type="entry name" value="TRANSPOSASE FOR INSERTION SEQUENCE ELEMENT IS1111A"/>
    <property type="match status" value="1"/>
</dbReference>
<evidence type="ECO:0000313" key="2">
    <source>
        <dbReference type="Proteomes" id="UP000323321"/>
    </source>
</evidence>
<dbReference type="AlphaFoldDB" id="A0A9W7Q203"/>
<dbReference type="EMBL" id="QSMZ01000024">
    <property type="protein sequence ID" value="KAA6457711.1"/>
    <property type="molecule type" value="Genomic_DNA"/>
</dbReference>
<name>A0A9W7Q203_BACCE</name>
<accession>A0A9W7Q203</accession>
<dbReference type="PANTHER" id="PTHR33055:SF13">
    <property type="entry name" value="TRANSPOSASE"/>
    <property type="match status" value="1"/>
</dbReference>
<gene>
    <name evidence="1" type="ORF">DX932_22375</name>
</gene>
<sequence length="63" mass="7362">PLLPAITAHKHDPVLKAFYEKKRKQGKHYYVCIGAVARKLCYIIYAILKNNKPYEIPQYSKEV</sequence>
<reference evidence="1 2" key="1">
    <citation type="submission" date="2018-08" db="EMBL/GenBank/DDBJ databases">
        <title>Bacillus phenotypic plasticity.</title>
        <authorList>
            <person name="Hurtado E."/>
        </authorList>
    </citation>
    <scope>NUCLEOTIDE SEQUENCE [LARGE SCALE GENOMIC DNA]</scope>
    <source>
        <strain evidence="1 2">111b</strain>
    </source>
</reference>
<organism evidence="1 2">
    <name type="scientific">Bacillus cereus</name>
    <dbReference type="NCBI Taxonomy" id="1396"/>
    <lineage>
        <taxon>Bacteria</taxon>
        <taxon>Bacillati</taxon>
        <taxon>Bacillota</taxon>
        <taxon>Bacilli</taxon>
        <taxon>Bacillales</taxon>
        <taxon>Bacillaceae</taxon>
        <taxon>Bacillus</taxon>
        <taxon>Bacillus cereus group</taxon>
    </lineage>
</organism>
<dbReference type="Proteomes" id="UP000323321">
    <property type="component" value="Unassembled WGS sequence"/>
</dbReference>
<dbReference type="InterPro" id="IPR047650">
    <property type="entry name" value="Transpos_IS110"/>
</dbReference>